<dbReference type="EMBL" id="JAPDGR010000102">
    <property type="protein sequence ID" value="KAJ2996254.1"/>
    <property type="molecule type" value="Genomic_DNA"/>
</dbReference>
<dbReference type="Proteomes" id="UP001143856">
    <property type="component" value="Unassembled WGS sequence"/>
</dbReference>
<protein>
    <submittedName>
        <fullName evidence="1">Uncharacterized protein</fullName>
    </submittedName>
</protein>
<organism evidence="1 2">
    <name type="scientific">Xylaria curta</name>
    <dbReference type="NCBI Taxonomy" id="42375"/>
    <lineage>
        <taxon>Eukaryota</taxon>
        <taxon>Fungi</taxon>
        <taxon>Dikarya</taxon>
        <taxon>Ascomycota</taxon>
        <taxon>Pezizomycotina</taxon>
        <taxon>Sordariomycetes</taxon>
        <taxon>Xylariomycetidae</taxon>
        <taxon>Xylariales</taxon>
        <taxon>Xylariaceae</taxon>
        <taxon>Xylaria</taxon>
    </lineage>
</organism>
<accession>A0ACC1PMJ3</accession>
<proteinExistence type="predicted"/>
<comment type="caution">
    <text evidence="1">The sequence shown here is derived from an EMBL/GenBank/DDBJ whole genome shotgun (WGS) entry which is preliminary data.</text>
</comment>
<gene>
    <name evidence="1" type="ORF">NUW58_g1027</name>
</gene>
<name>A0ACC1PMJ3_9PEZI</name>
<evidence type="ECO:0000313" key="2">
    <source>
        <dbReference type="Proteomes" id="UP001143856"/>
    </source>
</evidence>
<sequence length="188" mass="20624">MIDANAVGSSDEAHFAAIPWCTRHLQGNRVIARTPSNRTLKSTNEDALFADTLNSEKGISRMLQVHEEPLSPSEPVNEVKVFLTLGRGLDGYPNVCHGGLVATILDEVVGMLTVINRGRRNMPSGTLLTAYLNTRFIKPVPTAATILARAWYTKVEGRKSFMQGTIEDENGDILARADVLYVELRSSL</sequence>
<reference evidence="1" key="1">
    <citation type="submission" date="2022-10" db="EMBL/GenBank/DDBJ databases">
        <title>Genome Sequence of Xylaria curta.</title>
        <authorList>
            <person name="Buettner E."/>
        </authorList>
    </citation>
    <scope>NUCLEOTIDE SEQUENCE</scope>
    <source>
        <strain evidence="1">Babe10</strain>
    </source>
</reference>
<evidence type="ECO:0000313" key="1">
    <source>
        <dbReference type="EMBL" id="KAJ2996254.1"/>
    </source>
</evidence>
<keyword evidence="2" id="KW-1185">Reference proteome</keyword>